<feature type="non-terminal residue" evidence="1">
    <location>
        <position position="1"/>
    </location>
</feature>
<dbReference type="Proteomes" id="UP000275408">
    <property type="component" value="Unassembled WGS sequence"/>
</dbReference>
<accession>A0A3M6THS6</accession>
<evidence type="ECO:0000313" key="2">
    <source>
        <dbReference type="Proteomes" id="UP000275408"/>
    </source>
</evidence>
<keyword evidence="2" id="KW-1185">Reference proteome</keyword>
<comment type="caution">
    <text evidence="1">The sequence shown here is derived from an EMBL/GenBank/DDBJ whole genome shotgun (WGS) entry which is preliminary data.</text>
</comment>
<evidence type="ECO:0008006" key="3">
    <source>
        <dbReference type="Google" id="ProtNLM"/>
    </source>
</evidence>
<dbReference type="OrthoDB" id="5989844at2759"/>
<proteinExistence type="predicted"/>
<evidence type="ECO:0000313" key="1">
    <source>
        <dbReference type="EMBL" id="RMX40972.1"/>
    </source>
</evidence>
<feature type="non-terminal residue" evidence="1">
    <location>
        <position position="473"/>
    </location>
</feature>
<organism evidence="1 2">
    <name type="scientific">Pocillopora damicornis</name>
    <name type="common">Cauliflower coral</name>
    <name type="synonym">Millepora damicornis</name>
    <dbReference type="NCBI Taxonomy" id="46731"/>
    <lineage>
        <taxon>Eukaryota</taxon>
        <taxon>Metazoa</taxon>
        <taxon>Cnidaria</taxon>
        <taxon>Anthozoa</taxon>
        <taxon>Hexacorallia</taxon>
        <taxon>Scleractinia</taxon>
        <taxon>Astrocoeniina</taxon>
        <taxon>Pocilloporidae</taxon>
        <taxon>Pocillopora</taxon>
    </lineage>
</organism>
<name>A0A3M6THS6_POCDA</name>
<dbReference type="EMBL" id="RCHS01003539">
    <property type="protein sequence ID" value="RMX40972.1"/>
    <property type="molecule type" value="Genomic_DNA"/>
</dbReference>
<protein>
    <recommendedName>
        <fullName evidence="3">Right handed beta helix domain-containing protein</fullName>
    </recommendedName>
</protein>
<gene>
    <name evidence="1" type="ORF">pdam_00014867</name>
</gene>
<sequence>RGYPENIIERSLSGVNFASKQSALTHTRKPKDHERSLSFVTTYHPAVKILKQILMEHWGSNIVNVYVSLHGKDTKTRGSQSLPGQSIAQAVHRVGHGGNIYLDGRGTKKREYGCRNGCNILMDHACIYVNKSLTVKGFYPTLHSLSHQIQNITSFQLDLEGNSTFRNNSRCISVLLLNNTKGKSQNVTLNIKDAAFERNGLHRHDTGRDVIMIRSVAKKRFSLVYIHIFCCRVKRSYNEGPFVHVDVSNAITSETFVDIDVHHNVKGRRKQNRRLYFSRASETQAKLISLTCHNNPKIQCITVQSERANIVIQDSIFYNQSVDSKKSGSCLSLATSINASLRIVNSNFHNNEADAGRSIFANSKHGFLKVDPTNWEGNHGNKTARCMAVDVLLDGGIMTLEGSTFTKKILSRGSGAFKLLSFGEGLLKLKQHLKARGYPEKILERSQSRFNFASRQSALTHIQKLKGHERLLP</sequence>
<dbReference type="AlphaFoldDB" id="A0A3M6THS6"/>
<reference evidence="1 2" key="1">
    <citation type="journal article" date="2018" name="Sci. Rep.">
        <title>Comparative analysis of the Pocillopora damicornis genome highlights role of immune system in coral evolution.</title>
        <authorList>
            <person name="Cunning R."/>
            <person name="Bay R.A."/>
            <person name="Gillette P."/>
            <person name="Baker A.C."/>
            <person name="Traylor-Knowles N."/>
        </authorList>
    </citation>
    <scope>NUCLEOTIDE SEQUENCE [LARGE SCALE GENOMIC DNA]</scope>
    <source>
        <strain evidence="1">RSMAS</strain>
        <tissue evidence="1">Whole animal</tissue>
    </source>
</reference>